<gene>
    <name evidence="8" type="ORF">SAMN05216203_1592</name>
</gene>
<name>A0A1I6HWA3_9GAMM</name>
<feature type="transmembrane region" description="Helical" evidence="7">
    <location>
        <begin position="282"/>
        <end position="303"/>
    </location>
</feature>
<dbReference type="Pfam" id="PF13440">
    <property type="entry name" value="Polysacc_synt_3"/>
    <property type="match status" value="1"/>
</dbReference>
<protein>
    <submittedName>
        <fullName evidence="8">Membrane protein involved in the export of O-antigen and teichoic acid</fullName>
    </submittedName>
</protein>
<keyword evidence="5 7" id="KW-1133">Transmembrane helix</keyword>
<dbReference type="PANTHER" id="PTHR30250:SF10">
    <property type="entry name" value="LIPOPOLYSACCHARIDE BIOSYNTHESIS PROTEIN WZXC"/>
    <property type="match status" value="1"/>
</dbReference>
<sequence length="488" mass="54005">MSASLKVLKSAGLLLSLQLVQRGLGIISTLILARLLTPEHFGIVALVTIALQFFELLVETGNQQYIVQKDHVNEDDLNTAWSMDILIKSVLAVLVIASSPFVAQWFDEPALTAALAVASLALPLRALRTPGLMRLAREINYRPVFKLTLWQKSLSFIVVITIALIQPSHWAIIIGNLVSAAILAGGSYLVDSYRPQWTLIHLRQQWQFSKWLLMRGIVGFTRSQVDNLLVSRFFGITSLGGYNLVREVSLLPALSAIIPMSEPLLAAIAESRNSPEQLAYRVRFSLALMITVLMPITTFIMLYPELIVRVLLGTQWMEYAPLLRPFGLFFFTFCLFALISDAIIAQGKVKSLFLFDVVSTALIIGILLLVATGSLSVMAWARGWLAVATTATLLWLLWLQTRFGALMLIKLCVPALLGSLGAGWLVTLPELAWAHPVGEFLVRGTLFVVLAAITVFVSGQLLLGRTPEWQQLTSLFAPYTGWLKPRPR</sequence>
<dbReference type="PANTHER" id="PTHR30250">
    <property type="entry name" value="PST FAMILY PREDICTED COLANIC ACID TRANSPORTER"/>
    <property type="match status" value="1"/>
</dbReference>
<proteinExistence type="inferred from homology"/>
<dbReference type="AlphaFoldDB" id="A0A1I6HWA3"/>
<evidence type="ECO:0000313" key="9">
    <source>
        <dbReference type="Proteomes" id="UP000198644"/>
    </source>
</evidence>
<evidence type="ECO:0000256" key="4">
    <source>
        <dbReference type="ARBA" id="ARBA00022692"/>
    </source>
</evidence>
<evidence type="ECO:0000256" key="2">
    <source>
        <dbReference type="ARBA" id="ARBA00007430"/>
    </source>
</evidence>
<feature type="transmembrane region" description="Helical" evidence="7">
    <location>
        <begin position="147"/>
        <end position="165"/>
    </location>
</feature>
<accession>A0A1I6HWA3</accession>
<dbReference type="RefSeq" id="WP_092010531.1">
    <property type="nucleotide sequence ID" value="NZ_FOYW01000001.1"/>
</dbReference>
<evidence type="ECO:0000256" key="5">
    <source>
        <dbReference type="ARBA" id="ARBA00022989"/>
    </source>
</evidence>
<keyword evidence="9" id="KW-1185">Reference proteome</keyword>
<dbReference type="Proteomes" id="UP000198644">
    <property type="component" value="Unassembled WGS sequence"/>
</dbReference>
<feature type="transmembrane region" description="Helical" evidence="7">
    <location>
        <begin position="171"/>
        <end position="190"/>
    </location>
</feature>
<evidence type="ECO:0000256" key="1">
    <source>
        <dbReference type="ARBA" id="ARBA00004651"/>
    </source>
</evidence>
<dbReference type="InterPro" id="IPR050833">
    <property type="entry name" value="Poly_Biosynth_Transport"/>
</dbReference>
<keyword evidence="6 7" id="KW-0472">Membrane</keyword>
<comment type="similarity">
    <text evidence="2">Belongs to the polysaccharide synthase family.</text>
</comment>
<keyword evidence="3" id="KW-1003">Cell membrane</keyword>
<dbReference type="EMBL" id="FOYW01000001">
    <property type="protein sequence ID" value="SFR58490.1"/>
    <property type="molecule type" value="Genomic_DNA"/>
</dbReference>
<dbReference type="GO" id="GO:0005886">
    <property type="term" value="C:plasma membrane"/>
    <property type="evidence" value="ECO:0007669"/>
    <property type="project" value="UniProtKB-SubCell"/>
</dbReference>
<dbReference type="OrthoDB" id="8538786at2"/>
<reference evidence="8 9" key="1">
    <citation type="submission" date="2016-10" db="EMBL/GenBank/DDBJ databases">
        <authorList>
            <person name="de Groot N.N."/>
        </authorList>
    </citation>
    <scope>NUCLEOTIDE SEQUENCE [LARGE SCALE GENOMIC DNA]</scope>
    <source>
        <strain evidence="8 9">CGMCC 1.9167</strain>
    </source>
</reference>
<evidence type="ECO:0000256" key="3">
    <source>
        <dbReference type="ARBA" id="ARBA00022475"/>
    </source>
</evidence>
<evidence type="ECO:0000256" key="7">
    <source>
        <dbReference type="SAM" id="Phobius"/>
    </source>
</evidence>
<evidence type="ECO:0000256" key="6">
    <source>
        <dbReference type="ARBA" id="ARBA00023136"/>
    </source>
</evidence>
<feature type="transmembrane region" description="Helical" evidence="7">
    <location>
        <begin position="377"/>
        <end position="398"/>
    </location>
</feature>
<evidence type="ECO:0000313" key="8">
    <source>
        <dbReference type="EMBL" id="SFR58490.1"/>
    </source>
</evidence>
<feature type="transmembrane region" description="Helical" evidence="7">
    <location>
        <begin position="440"/>
        <end position="463"/>
    </location>
</feature>
<keyword evidence="4 7" id="KW-0812">Transmembrane</keyword>
<organism evidence="8 9">
    <name type="scientific">Marinobacter daqiaonensis</name>
    <dbReference type="NCBI Taxonomy" id="650891"/>
    <lineage>
        <taxon>Bacteria</taxon>
        <taxon>Pseudomonadati</taxon>
        <taxon>Pseudomonadota</taxon>
        <taxon>Gammaproteobacteria</taxon>
        <taxon>Pseudomonadales</taxon>
        <taxon>Marinobacteraceae</taxon>
        <taxon>Marinobacter</taxon>
    </lineage>
</organism>
<dbReference type="STRING" id="650891.SAMN05216203_1592"/>
<feature type="transmembrane region" description="Helical" evidence="7">
    <location>
        <begin position="323"/>
        <end position="345"/>
    </location>
</feature>
<feature type="transmembrane region" description="Helical" evidence="7">
    <location>
        <begin position="352"/>
        <end position="371"/>
    </location>
</feature>
<feature type="transmembrane region" description="Helical" evidence="7">
    <location>
        <begin position="405"/>
        <end position="428"/>
    </location>
</feature>
<comment type="subcellular location">
    <subcellularLocation>
        <location evidence="1">Cell membrane</location>
        <topology evidence="1">Multi-pass membrane protein</topology>
    </subcellularLocation>
</comment>